<keyword evidence="2" id="KW-1185">Reference proteome</keyword>
<dbReference type="EMBL" id="JAXIOK010000024">
    <property type="protein sequence ID" value="KAK4741712.1"/>
    <property type="molecule type" value="Genomic_DNA"/>
</dbReference>
<evidence type="ECO:0000313" key="1">
    <source>
        <dbReference type="EMBL" id="KAK4741712.1"/>
    </source>
</evidence>
<dbReference type="AlphaFoldDB" id="A0AAN7JG32"/>
<gene>
    <name evidence="1" type="ORF">SAY87_025300</name>
</gene>
<dbReference type="Proteomes" id="UP001345219">
    <property type="component" value="Chromosome 19"/>
</dbReference>
<proteinExistence type="predicted"/>
<sequence length="99" mass="11084">MGILESKVSVGVLVEITSFQFHISSVLHEIDVFIQGVTFCLLTSFSVCAQPWMKQGYVAEQDGKIIHFDAEYFTEAKSSELALPLAVSCNWRMCVFCNL</sequence>
<name>A0AAN7JG32_9MYRT</name>
<evidence type="ECO:0000313" key="2">
    <source>
        <dbReference type="Proteomes" id="UP001345219"/>
    </source>
</evidence>
<protein>
    <submittedName>
        <fullName evidence="1">Uncharacterized protein</fullName>
    </submittedName>
</protein>
<organism evidence="1 2">
    <name type="scientific">Trapa incisa</name>
    <dbReference type="NCBI Taxonomy" id="236973"/>
    <lineage>
        <taxon>Eukaryota</taxon>
        <taxon>Viridiplantae</taxon>
        <taxon>Streptophyta</taxon>
        <taxon>Embryophyta</taxon>
        <taxon>Tracheophyta</taxon>
        <taxon>Spermatophyta</taxon>
        <taxon>Magnoliopsida</taxon>
        <taxon>eudicotyledons</taxon>
        <taxon>Gunneridae</taxon>
        <taxon>Pentapetalae</taxon>
        <taxon>rosids</taxon>
        <taxon>malvids</taxon>
        <taxon>Myrtales</taxon>
        <taxon>Lythraceae</taxon>
        <taxon>Trapa</taxon>
    </lineage>
</organism>
<comment type="caution">
    <text evidence="1">The sequence shown here is derived from an EMBL/GenBank/DDBJ whole genome shotgun (WGS) entry which is preliminary data.</text>
</comment>
<reference evidence="1 2" key="1">
    <citation type="journal article" date="2023" name="Hortic Res">
        <title>Pangenome of water caltrop reveals structural variations and asymmetric subgenome divergence after allopolyploidization.</title>
        <authorList>
            <person name="Zhang X."/>
            <person name="Chen Y."/>
            <person name="Wang L."/>
            <person name="Yuan Y."/>
            <person name="Fang M."/>
            <person name="Shi L."/>
            <person name="Lu R."/>
            <person name="Comes H.P."/>
            <person name="Ma Y."/>
            <person name="Chen Y."/>
            <person name="Huang G."/>
            <person name="Zhou Y."/>
            <person name="Zheng Z."/>
            <person name="Qiu Y."/>
        </authorList>
    </citation>
    <scope>NUCLEOTIDE SEQUENCE [LARGE SCALE GENOMIC DNA]</scope>
    <source>
        <tissue evidence="1">Roots</tissue>
    </source>
</reference>
<accession>A0AAN7JG32</accession>